<evidence type="ECO:0000313" key="2">
    <source>
        <dbReference type="Proteomes" id="UP000708208"/>
    </source>
</evidence>
<evidence type="ECO:0000313" key="1">
    <source>
        <dbReference type="EMBL" id="CAG7732128.1"/>
    </source>
</evidence>
<reference evidence="1" key="1">
    <citation type="submission" date="2021-06" db="EMBL/GenBank/DDBJ databases">
        <authorList>
            <person name="Hodson N. C."/>
            <person name="Mongue J. A."/>
            <person name="Jaron S. K."/>
        </authorList>
    </citation>
    <scope>NUCLEOTIDE SEQUENCE</scope>
</reference>
<keyword evidence="2" id="KW-1185">Reference proteome</keyword>
<dbReference type="AlphaFoldDB" id="A0A8J2K2R4"/>
<sequence>TWIVQQHFNNHRDFNLTILMEVHGNISISFTVIHSSLKYNVDMGTTERLNSLCISHIEIMETLNQKEWKEQHKNQNYAPPIYTNLSWTSYPGQARTQEVKNMCFESRVLSKVLYILKLVVSGRGQFHRTHHILRGFKC</sequence>
<feature type="non-terminal residue" evidence="1">
    <location>
        <position position="138"/>
    </location>
</feature>
<proteinExistence type="predicted"/>
<gene>
    <name evidence="1" type="ORF">AFUS01_LOCUS20662</name>
</gene>
<organism evidence="1 2">
    <name type="scientific">Allacma fusca</name>
    <dbReference type="NCBI Taxonomy" id="39272"/>
    <lineage>
        <taxon>Eukaryota</taxon>
        <taxon>Metazoa</taxon>
        <taxon>Ecdysozoa</taxon>
        <taxon>Arthropoda</taxon>
        <taxon>Hexapoda</taxon>
        <taxon>Collembola</taxon>
        <taxon>Symphypleona</taxon>
        <taxon>Sminthuridae</taxon>
        <taxon>Allacma</taxon>
    </lineage>
</organism>
<dbReference type="EMBL" id="CAJVCH010225397">
    <property type="protein sequence ID" value="CAG7732128.1"/>
    <property type="molecule type" value="Genomic_DNA"/>
</dbReference>
<accession>A0A8J2K2R4</accession>
<protein>
    <submittedName>
        <fullName evidence="1">Uncharacterized protein</fullName>
    </submittedName>
</protein>
<comment type="caution">
    <text evidence="1">The sequence shown here is derived from an EMBL/GenBank/DDBJ whole genome shotgun (WGS) entry which is preliminary data.</text>
</comment>
<name>A0A8J2K2R4_9HEXA</name>
<dbReference type="Proteomes" id="UP000708208">
    <property type="component" value="Unassembled WGS sequence"/>
</dbReference>